<feature type="transmembrane region" description="Helical" evidence="1">
    <location>
        <begin position="12"/>
        <end position="39"/>
    </location>
</feature>
<protein>
    <submittedName>
        <fullName evidence="2">Uncharacterized protein</fullName>
    </submittedName>
</protein>
<keyword evidence="1" id="KW-0472">Membrane</keyword>
<evidence type="ECO:0000256" key="1">
    <source>
        <dbReference type="SAM" id="Phobius"/>
    </source>
</evidence>
<dbReference type="Proteomes" id="UP000245469">
    <property type="component" value="Unassembled WGS sequence"/>
</dbReference>
<reference evidence="2 3" key="1">
    <citation type="submission" date="2018-03" db="EMBL/GenBank/DDBJ databases">
        <title>Genomic Encyclopedia of Archaeal and Bacterial Type Strains, Phase II (KMG-II): from individual species to whole genera.</title>
        <authorList>
            <person name="Goeker M."/>
        </authorList>
    </citation>
    <scope>NUCLEOTIDE SEQUENCE [LARGE SCALE GENOMIC DNA]</scope>
    <source>
        <strain evidence="2 3">DSM 44889</strain>
    </source>
</reference>
<proteinExistence type="predicted"/>
<keyword evidence="3" id="KW-1185">Reference proteome</keyword>
<keyword evidence="1" id="KW-0812">Transmembrane</keyword>
<evidence type="ECO:0000313" key="2">
    <source>
        <dbReference type="EMBL" id="PWJ55522.1"/>
    </source>
</evidence>
<dbReference type="AlphaFoldDB" id="A0A316AD45"/>
<dbReference type="EMBL" id="QGDQ01000003">
    <property type="protein sequence ID" value="PWJ55522.1"/>
    <property type="molecule type" value="Genomic_DNA"/>
</dbReference>
<accession>A0A316AD45</accession>
<organism evidence="2 3">
    <name type="scientific">Quadrisphaera granulorum</name>
    <dbReference type="NCBI Taxonomy" id="317664"/>
    <lineage>
        <taxon>Bacteria</taxon>
        <taxon>Bacillati</taxon>
        <taxon>Actinomycetota</taxon>
        <taxon>Actinomycetes</taxon>
        <taxon>Kineosporiales</taxon>
        <taxon>Kineosporiaceae</taxon>
        <taxon>Quadrisphaera</taxon>
    </lineage>
</organism>
<sequence>MGAHRPPRSVADLVVSIALLVVALVTALMTTFAGFMLVMASDSCGIVRECSTSGLTAGVGMSVIGPWVGLLGFGVWAVVRMARRRLAWWTSLAALLAAPVLWLAGAVIVWQAVGGGS</sequence>
<keyword evidence="1" id="KW-1133">Transmembrane helix</keyword>
<feature type="transmembrane region" description="Helical" evidence="1">
    <location>
        <begin position="86"/>
        <end position="113"/>
    </location>
</feature>
<feature type="transmembrane region" description="Helical" evidence="1">
    <location>
        <begin position="59"/>
        <end position="79"/>
    </location>
</feature>
<name>A0A316AD45_9ACTN</name>
<gene>
    <name evidence="2" type="ORF">BXY45_103197</name>
</gene>
<comment type="caution">
    <text evidence="2">The sequence shown here is derived from an EMBL/GenBank/DDBJ whole genome shotgun (WGS) entry which is preliminary data.</text>
</comment>
<evidence type="ECO:0000313" key="3">
    <source>
        <dbReference type="Proteomes" id="UP000245469"/>
    </source>
</evidence>